<dbReference type="Pfam" id="PF26277">
    <property type="entry name" value="DUF8076"/>
    <property type="match status" value="1"/>
</dbReference>
<dbReference type="Proteomes" id="UP001268864">
    <property type="component" value="Unassembled WGS sequence"/>
</dbReference>
<feature type="domain" description="DUF8076" evidence="1">
    <location>
        <begin position="3"/>
        <end position="128"/>
    </location>
</feature>
<name>A0ABU2FUS5_9EURY</name>
<dbReference type="RefSeq" id="WP_310901789.1">
    <property type="nucleotide sequence ID" value="NZ_JAMQOS010000007.1"/>
</dbReference>
<accession>A0ABU2FUS5</accession>
<dbReference type="InterPro" id="IPR058389">
    <property type="entry name" value="DUF8076"/>
</dbReference>
<evidence type="ECO:0000313" key="3">
    <source>
        <dbReference type="Proteomes" id="UP001268864"/>
    </source>
</evidence>
<gene>
    <name evidence="2" type="ORF">NDI86_18155</name>
</gene>
<keyword evidence="3" id="KW-1185">Reference proteome</keyword>
<sequence length="129" mass="14440">MPLHQGYNIVTERIADTDSEVAALEFFRRAKHDETLETPVTVTGLEDLLYNTDETDRSSVLSKLRQTLRGTRSLTSGDAVQFLIDGQLVDDVEFRVRIERSGEGVYLDVGQLFVEEPMTIGATHAVARK</sequence>
<evidence type="ECO:0000259" key="1">
    <source>
        <dbReference type="Pfam" id="PF26277"/>
    </source>
</evidence>
<organism evidence="2 3">
    <name type="scientific">Haloarcula onubensis</name>
    <dbReference type="NCBI Taxonomy" id="2950539"/>
    <lineage>
        <taxon>Archaea</taxon>
        <taxon>Methanobacteriati</taxon>
        <taxon>Methanobacteriota</taxon>
        <taxon>Stenosarchaea group</taxon>
        <taxon>Halobacteria</taxon>
        <taxon>Halobacteriales</taxon>
        <taxon>Haloarculaceae</taxon>
        <taxon>Haloarcula</taxon>
    </lineage>
</organism>
<dbReference type="EMBL" id="JAMQOS010000007">
    <property type="protein sequence ID" value="MDS0284042.1"/>
    <property type="molecule type" value="Genomic_DNA"/>
</dbReference>
<evidence type="ECO:0000313" key="2">
    <source>
        <dbReference type="EMBL" id="MDS0284042.1"/>
    </source>
</evidence>
<comment type="caution">
    <text evidence="2">The sequence shown here is derived from an EMBL/GenBank/DDBJ whole genome shotgun (WGS) entry which is preliminary data.</text>
</comment>
<proteinExistence type="predicted"/>
<reference evidence="2 3" key="1">
    <citation type="submission" date="2022-06" db="EMBL/GenBank/DDBJ databases">
        <title>Halomicroarcula sp. a new haloarchaeum isolate from saline soil.</title>
        <authorList>
            <person name="Strakova D."/>
            <person name="Galisteo C."/>
            <person name="Sanchez-Porro C."/>
            <person name="Ventosa A."/>
        </authorList>
    </citation>
    <scope>NUCLEOTIDE SEQUENCE [LARGE SCALE GENOMIC DNA]</scope>
    <source>
        <strain evidence="2 3">S3CR25-11</strain>
    </source>
</reference>
<protein>
    <recommendedName>
        <fullName evidence="1">DUF8076 domain-containing protein</fullName>
    </recommendedName>
</protein>